<name>A0A0F9FIV5_9ZZZZ</name>
<dbReference type="InterPro" id="IPR012951">
    <property type="entry name" value="BBE"/>
</dbReference>
<feature type="domain" description="Berberine/berberine-like" evidence="1">
    <location>
        <begin position="101"/>
        <end position="146"/>
    </location>
</feature>
<accession>A0A0F9FIV5</accession>
<evidence type="ECO:0000313" key="2">
    <source>
        <dbReference type="EMBL" id="KKL86304.1"/>
    </source>
</evidence>
<reference evidence="2" key="1">
    <citation type="journal article" date="2015" name="Nature">
        <title>Complex archaea that bridge the gap between prokaryotes and eukaryotes.</title>
        <authorList>
            <person name="Spang A."/>
            <person name="Saw J.H."/>
            <person name="Jorgensen S.L."/>
            <person name="Zaremba-Niedzwiedzka K."/>
            <person name="Martijn J."/>
            <person name="Lind A.E."/>
            <person name="van Eijk R."/>
            <person name="Schleper C."/>
            <person name="Guy L."/>
            <person name="Ettema T.J."/>
        </authorList>
    </citation>
    <scope>NUCLEOTIDE SEQUENCE</scope>
</reference>
<evidence type="ECO:0000259" key="1">
    <source>
        <dbReference type="Pfam" id="PF08031"/>
    </source>
</evidence>
<feature type="non-terminal residue" evidence="2">
    <location>
        <position position="1"/>
    </location>
</feature>
<protein>
    <recommendedName>
        <fullName evidence="1">Berberine/berberine-like domain-containing protein</fullName>
    </recommendedName>
</protein>
<sequence>QPKGRRYYWKSEYLPGIDPLLDEKFIDQAVKIPSPHSAMILFQIDGALNQLDENHSPVGNRDARYVLNIGGSWEQADDDKVNLEWAREAWTELKQFSTGGTYINFLTEDEGPERIEAALGNNMRRLAEVKAKWDPENVFRTNRNINPA</sequence>
<dbReference type="GO" id="GO:0016491">
    <property type="term" value="F:oxidoreductase activity"/>
    <property type="evidence" value="ECO:0007669"/>
    <property type="project" value="InterPro"/>
</dbReference>
<proteinExistence type="predicted"/>
<dbReference type="Gene3D" id="3.40.462.20">
    <property type="match status" value="1"/>
</dbReference>
<dbReference type="GO" id="GO:0050660">
    <property type="term" value="F:flavin adenine dinucleotide binding"/>
    <property type="evidence" value="ECO:0007669"/>
    <property type="project" value="InterPro"/>
</dbReference>
<dbReference type="Pfam" id="PF08031">
    <property type="entry name" value="BBE"/>
    <property type="match status" value="1"/>
</dbReference>
<gene>
    <name evidence="2" type="ORF">LCGC14_1946090</name>
</gene>
<comment type="caution">
    <text evidence="2">The sequence shown here is derived from an EMBL/GenBank/DDBJ whole genome shotgun (WGS) entry which is preliminary data.</text>
</comment>
<dbReference type="AlphaFoldDB" id="A0A0F9FIV5"/>
<organism evidence="2">
    <name type="scientific">marine sediment metagenome</name>
    <dbReference type="NCBI Taxonomy" id="412755"/>
    <lineage>
        <taxon>unclassified sequences</taxon>
        <taxon>metagenomes</taxon>
        <taxon>ecological metagenomes</taxon>
    </lineage>
</organism>
<dbReference type="EMBL" id="LAZR01021155">
    <property type="protein sequence ID" value="KKL86304.1"/>
    <property type="molecule type" value="Genomic_DNA"/>
</dbReference>